<accession>A0A1M3TZQ2</accession>
<dbReference type="Proteomes" id="UP000184063">
    <property type="component" value="Unassembled WGS sequence"/>
</dbReference>
<reference evidence="3" key="1">
    <citation type="journal article" date="2017" name="Genome Biol.">
        <title>Comparative genomics reveals high biological diversity and specific adaptations in the industrially and medically important fungal genus Aspergillus.</title>
        <authorList>
            <person name="de Vries R.P."/>
            <person name="Riley R."/>
            <person name="Wiebenga A."/>
            <person name="Aguilar-Osorio G."/>
            <person name="Amillis S."/>
            <person name="Uchima C.A."/>
            <person name="Anderluh G."/>
            <person name="Asadollahi M."/>
            <person name="Askin M."/>
            <person name="Barry K."/>
            <person name="Battaglia E."/>
            <person name="Bayram O."/>
            <person name="Benocci T."/>
            <person name="Braus-Stromeyer S.A."/>
            <person name="Caldana C."/>
            <person name="Canovas D."/>
            <person name="Cerqueira G.C."/>
            <person name="Chen F."/>
            <person name="Chen W."/>
            <person name="Choi C."/>
            <person name="Clum A."/>
            <person name="Dos Santos R.A."/>
            <person name="Damasio A.R."/>
            <person name="Diallinas G."/>
            <person name="Emri T."/>
            <person name="Fekete E."/>
            <person name="Flipphi M."/>
            <person name="Freyberg S."/>
            <person name="Gallo A."/>
            <person name="Gournas C."/>
            <person name="Habgood R."/>
            <person name="Hainaut M."/>
            <person name="Harispe M.L."/>
            <person name="Henrissat B."/>
            <person name="Hilden K.S."/>
            <person name="Hope R."/>
            <person name="Hossain A."/>
            <person name="Karabika E."/>
            <person name="Karaffa L."/>
            <person name="Karanyi Z."/>
            <person name="Krasevec N."/>
            <person name="Kuo A."/>
            <person name="Kusch H."/>
            <person name="LaButti K."/>
            <person name="Lagendijk E.L."/>
            <person name="Lapidus A."/>
            <person name="Levasseur A."/>
            <person name="Lindquist E."/>
            <person name="Lipzen A."/>
            <person name="Logrieco A.F."/>
            <person name="MacCabe A."/>
            <person name="Maekelae M.R."/>
            <person name="Malavazi I."/>
            <person name="Melin P."/>
            <person name="Meyer V."/>
            <person name="Mielnichuk N."/>
            <person name="Miskei M."/>
            <person name="Molnar A.P."/>
            <person name="Mule G."/>
            <person name="Ngan C.Y."/>
            <person name="Orejas M."/>
            <person name="Orosz E."/>
            <person name="Ouedraogo J.P."/>
            <person name="Overkamp K.M."/>
            <person name="Park H.-S."/>
            <person name="Perrone G."/>
            <person name="Piumi F."/>
            <person name="Punt P.J."/>
            <person name="Ram A.F."/>
            <person name="Ramon A."/>
            <person name="Rauscher S."/>
            <person name="Record E."/>
            <person name="Riano-Pachon D.M."/>
            <person name="Robert V."/>
            <person name="Roehrig J."/>
            <person name="Ruller R."/>
            <person name="Salamov A."/>
            <person name="Salih N.S."/>
            <person name="Samson R.A."/>
            <person name="Sandor E."/>
            <person name="Sanguinetti M."/>
            <person name="Schuetze T."/>
            <person name="Sepcic K."/>
            <person name="Shelest E."/>
            <person name="Sherlock G."/>
            <person name="Sophianopoulou V."/>
            <person name="Squina F.M."/>
            <person name="Sun H."/>
            <person name="Susca A."/>
            <person name="Todd R.B."/>
            <person name="Tsang A."/>
            <person name="Unkles S.E."/>
            <person name="van de Wiele N."/>
            <person name="van Rossen-Uffink D."/>
            <person name="Oliveira J.V."/>
            <person name="Vesth T.C."/>
            <person name="Visser J."/>
            <person name="Yu J.-H."/>
            <person name="Zhou M."/>
            <person name="Andersen M.R."/>
            <person name="Archer D.B."/>
            <person name="Baker S.E."/>
            <person name="Benoit I."/>
            <person name="Brakhage A.A."/>
            <person name="Braus G.H."/>
            <person name="Fischer R."/>
            <person name="Frisvad J.C."/>
            <person name="Goldman G.H."/>
            <person name="Houbraken J."/>
            <person name="Oakley B."/>
            <person name="Pocsi I."/>
            <person name="Scazzocchio C."/>
            <person name="Seiboth B."/>
            <person name="vanKuyk P.A."/>
            <person name="Wortman J."/>
            <person name="Dyer P.S."/>
            <person name="Grigoriev I.V."/>
        </authorList>
    </citation>
    <scope>NUCLEOTIDE SEQUENCE [LARGE SCALE GENOMIC DNA]</scope>
    <source>
        <strain evidence="3">CBS 106.47</strain>
    </source>
</reference>
<feature type="chain" id="PRO_5013109925" evidence="1">
    <location>
        <begin position="30"/>
        <end position="165"/>
    </location>
</feature>
<name>A0A1M3TZQ2_ASPLC</name>
<protein>
    <submittedName>
        <fullName evidence="2">Uncharacterized protein</fullName>
    </submittedName>
</protein>
<dbReference type="VEuPathDB" id="FungiDB:ASPFODRAFT_255125"/>
<dbReference type="AlphaFoldDB" id="A0A1M3TZQ2"/>
<sequence length="165" mass="17756">MTAVVNPVELSILVLLVGHIVIGIAPTRGIHCGCQSNPPMGLPGDFRTIRAADWSVTAASGNFQVPLYNTGRYVCMIAAGGIPVDASLLQSWVFLLLRLRSGCDAPHGLSWILSLLTGPLLLLLSCHDHLIPEAYIILRGVVWDYLVKHGLTIWLPLDPLGTCIA</sequence>
<evidence type="ECO:0000256" key="1">
    <source>
        <dbReference type="SAM" id="SignalP"/>
    </source>
</evidence>
<feature type="signal peptide" evidence="1">
    <location>
        <begin position="1"/>
        <end position="29"/>
    </location>
</feature>
<organism evidence="2 3">
    <name type="scientific">Aspergillus luchuensis (strain CBS 106.47)</name>
    <dbReference type="NCBI Taxonomy" id="1137211"/>
    <lineage>
        <taxon>Eukaryota</taxon>
        <taxon>Fungi</taxon>
        <taxon>Dikarya</taxon>
        <taxon>Ascomycota</taxon>
        <taxon>Pezizomycotina</taxon>
        <taxon>Eurotiomycetes</taxon>
        <taxon>Eurotiomycetidae</taxon>
        <taxon>Eurotiales</taxon>
        <taxon>Aspergillaceae</taxon>
        <taxon>Aspergillus</taxon>
        <taxon>Aspergillus subgen. Circumdati</taxon>
    </lineage>
</organism>
<evidence type="ECO:0000313" key="3">
    <source>
        <dbReference type="Proteomes" id="UP000184063"/>
    </source>
</evidence>
<gene>
    <name evidence="2" type="ORF">ASPFODRAFT_255125</name>
</gene>
<evidence type="ECO:0000313" key="2">
    <source>
        <dbReference type="EMBL" id="OJZ92280.1"/>
    </source>
</evidence>
<keyword evidence="1" id="KW-0732">Signal</keyword>
<proteinExistence type="predicted"/>
<dbReference type="EMBL" id="KV878236">
    <property type="protein sequence ID" value="OJZ92280.1"/>
    <property type="molecule type" value="Genomic_DNA"/>
</dbReference>